<dbReference type="OrthoDB" id="274691at2759"/>
<evidence type="ECO:0000256" key="1">
    <source>
        <dbReference type="ARBA" id="ARBA00006206"/>
    </source>
</evidence>
<dbReference type="STRING" id="133383.A0A1R0GW66"/>
<dbReference type="EMBL" id="LSSL01002726">
    <property type="protein sequence ID" value="OLY81143.1"/>
    <property type="molecule type" value="Genomic_DNA"/>
</dbReference>
<dbReference type="GO" id="GO:0030246">
    <property type="term" value="F:carbohydrate binding"/>
    <property type="evidence" value="ECO:0007669"/>
    <property type="project" value="InterPro"/>
</dbReference>
<keyword evidence="2" id="KW-0413">Isomerase</keyword>
<dbReference type="PROSITE" id="PS00545">
    <property type="entry name" value="ALDOSE_1_EPIMERASE"/>
    <property type="match status" value="1"/>
</dbReference>
<dbReference type="Proteomes" id="UP000187455">
    <property type="component" value="Unassembled WGS sequence"/>
</dbReference>
<keyword evidence="5" id="KW-1185">Reference proteome</keyword>
<dbReference type="InterPro" id="IPR011013">
    <property type="entry name" value="Gal_mutarotase_sf_dom"/>
</dbReference>
<comment type="similarity">
    <text evidence="1">Belongs to the aldose epimerase family.</text>
</comment>
<dbReference type="SUPFAM" id="SSF74650">
    <property type="entry name" value="Galactose mutarotase-like"/>
    <property type="match status" value="1"/>
</dbReference>
<gene>
    <name evidence="4" type="ORF">AYI68_g4758</name>
</gene>
<dbReference type="GO" id="GO:0004034">
    <property type="term" value="F:aldose 1-epimerase activity"/>
    <property type="evidence" value="ECO:0007669"/>
    <property type="project" value="TreeGrafter"/>
</dbReference>
<reference evidence="4 5" key="1">
    <citation type="journal article" date="2016" name="Mol. Biol. Evol.">
        <title>Genome-Wide Survey of Gut Fungi (Harpellales) Reveals the First Horizontally Transferred Ubiquitin Gene from a Mosquito Host.</title>
        <authorList>
            <person name="Wang Y."/>
            <person name="White M.M."/>
            <person name="Kvist S."/>
            <person name="Moncalvo J.M."/>
        </authorList>
    </citation>
    <scope>NUCLEOTIDE SEQUENCE [LARGE SCALE GENOMIC DNA]</scope>
    <source>
        <strain evidence="4 5">ALG-7-W6</strain>
    </source>
</reference>
<dbReference type="GO" id="GO:0006006">
    <property type="term" value="P:glucose metabolic process"/>
    <property type="evidence" value="ECO:0007669"/>
    <property type="project" value="TreeGrafter"/>
</dbReference>
<dbReference type="InterPro" id="IPR018052">
    <property type="entry name" value="Ald1_epimerase_CS"/>
</dbReference>
<dbReference type="InterPro" id="IPR014718">
    <property type="entry name" value="GH-type_carb-bd"/>
</dbReference>
<dbReference type="InterPro" id="IPR008183">
    <property type="entry name" value="Aldose_1/G6P_1-epimerase"/>
</dbReference>
<evidence type="ECO:0000313" key="4">
    <source>
        <dbReference type="EMBL" id="OLY81143.1"/>
    </source>
</evidence>
<sequence length="395" mass="43461">MSVVKRSSATDPGIHEFELTNGAGTMVAKISEFGARLTHLLVPDRSGSMVDVVMGFDTYEQLQHSINSIDDPYAGAVIGRISGRVCPSDKVRLNGTTYKLFANEPLTNSSLHGGKIGFDKKVWKGEILPCPEPGSASAKFTMVSPDGDENYPGTLNLSLVYTVTAKNELKFGYEANLDSEPGTGASGGVGETALSLTNHAYFNLSGFQDPTVLHHYCHFASKDHLLADMDSLTLIGVHSQELGSSESAIRDPIYDNEFDSVMDFMTKPKRIGDDIHSHKLAKFRGYDHAYALLPTKTNDRLQTIPISKIASVWSETTGIKMDVLTDEPSFVFYTGNWVSDQLVGKNGVRYGPHCAFSIECQRYNNAISIDSWREQVLLSRDQTYSQNSIYQFSLI</sequence>
<dbReference type="Gene3D" id="2.70.98.10">
    <property type="match status" value="1"/>
</dbReference>
<name>A0A1R0GW66_9FUNG</name>
<comment type="caution">
    <text evidence="4">The sequence shown here is derived from an EMBL/GenBank/DDBJ whole genome shotgun (WGS) entry which is preliminary data.</text>
</comment>
<dbReference type="PANTHER" id="PTHR10091:SF0">
    <property type="entry name" value="GALACTOSE MUTAROTASE"/>
    <property type="match status" value="1"/>
</dbReference>
<protein>
    <submittedName>
        <fullName evidence="4">Aldose 1-epimerase</fullName>
    </submittedName>
</protein>
<keyword evidence="3" id="KW-0119">Carbohydrate metabolism</keyword>
<dbReference type="CDD" id="cd09019">
    <property type="entry name" value="galactose_mutarotase_like"/>
    <property type="match status" value="1"/>
</dbReference>
<dbReference type="Pfam" id="PF01263">
    <property type="entry name" value="Aldose_epim"/>
    <property type="match status" value="2"/>
</dbReference>
<dbReference type="InterPro" id="IPR047215">
    <property type="entry name" value="Galactose_mutarotase-like"/>
</dbReference>
<dbReference type="PANTHER" id="PTHR10091">
    <property type="entry name" value="ALDOSE-1-EPIMERASE"/>
    <property type="match status" value="1"/>
</dbReference>
<proteinExistence type="inferred from homology"/>
<evidence type="ECO:0000256" key="3">
    <source>
        <dbReference type="ARBA" id="ARBA00023277"/>
    </source>
</evidence>
<dbReference type="AlphaFoldDB" id="A0A1R0GW66"/>
<dbReference type="GO" id="GO:0033499">
    <property type="term" value="P:galactose catabolic process via UDP-galactose, Leloir pathway"/>
    <property type="evidence" value="ECO:0007669"/>
    <property type="project" value="TreeGrafter"/>
</dbReference>
<evidence type="ECO:0000256" key="2">
    <source>
        <dbReference type="ARBA" id="ARBA00023235"/>
    </source>
</evidence>
<organism evidence="4 5">
    <name type="scientific">Smittium mucronatum</name>
    <dbReference type="NCBI Taxonomy" id="133383"/>
    <lineage>
        <taxon>Eukaryota</taxon>
        <taxon>Fungi</taxon>
        <taxon>Fungi incertae sedis</taxon>
        <taxon>Zoopagomycota</taxon>
        <taxon>Kickxellomycotina</taxon>
        <taxon>Harpellomycetes</taxon>
        <taxon>Harpellales</taxon>
        <taxon>Legeriomycetaceae</taxon>
        <taxon>Smittium</taxon>
    </lineage>
</organism>
<accession>A0A1R0GW66</accession>
<evidence type="ECO:0000313" key="5">
    <source>
        <dbReference type="Proteomes" id="UP000187455"/>
    </source>
</evidence>